<name>A0A376U071_ECOLX</name>
<dbReference type="Gene3D" id="3.30.1340.10">
    <property type="entry name" value="HPr-like"/>
    <property type="match status" value="1"/>
</dbReference>
<dbReference type="InterPro" id="IPR000032">
    <property type="entry name" value="HPr-like"/>
</dbReference>
<dbReference type="GO" id="GO:0008965">
    <property type="term" value="F:phosphoenolpyruvate-protein phosphotransferase activity"/>
    <property type="evidence" value="ECO:0007669"/>
    <property type="project" value="UniProtKB-EC"/>
</dbReference>
<dbReference type="PROSITE" id="PS51350">
    <property type="entry name" value="PTS_HPR_DOM"/>
    <property type="match status" value="1"/>
</dbReference>
<sequence>MALIVEFICELPNGVHARPASHVETLCNTFSSQIEWHNLRTDRKGNAKSALALIGTDTLAGDNCQLLISGADEQEAHQRLSQWLRDEFPHCDAPLAEVKSDELEPLPVSLTNLNPQIIRARTVCSGSAGGILTPISSLDLNALGNLPAAKGVDAEQSALENGLTLVLKTLSFVCWIATVPPARFWKRTDPWLAILPCANIYWQASAPD</sequence>
<dbReference type="InterPro" id="IPR001020">
    <property type="entry name" value="PTS_HPr_His_P_site"/>
</dbReference>
<feature type="domain" description="HPr" evidence="1">
    <location>
        <begin position="2"/>
        <end position="91"/>
    </location>
</feature>
<evidence type="ECO:0000313" key="2">
    <source>
        <dbReference type="EMBL" id="STI82580.1"/>
    </source>
</evidence>
<dbReference type="SUPFAM" id="SSF55594">
    <property type="entry name" value="HPr-like"/>
    <property type="match status" value="1"/>
</dbReference>
<dbReference type="InterPro" id="IPR050499">
    <property type="entry name" value="PEP-utilizing_PTS_enzyme"/>
</dbReference>
<gene>
    <name evidence="2" type="primary">ptsA_3</name>
    <name evidence="2" type="ORF">NCTC8622_01562</name>
</gene>
<evidence type="ECO:0000313" key="3">
    <source>
        <dbReference type="Proteomes" id="UP000254079"/>
    </source>
</evidence>
<reference evidence="2 3" key="1">
    <citation type="submission" date="2018-06" db="EMBL/GenBank/DDBJ databases">
        <authorList>
            <consortium name="Pathogen Informatics"/>
            <person name="Doyle S."/>
        </authorList>
    </citation>
    <scope>NUCLEOTIDE SEQUENCE [LARGE SCALE GENOMIC DNA]</scope>
    <source>
        <strain evidence="2 3">NCTC8622</strain>
    </source>
</reference>
<dbReference type="EMBL" id="UGCP01000002">
    <property type="protein sequence ID" value="STI82580.1"/>
    <property type="molecule type" value="Genomic_DNA"/>
</dbReference>
<dbReference type="InterPro" id="IPR035895">
    <property type="entry name" value="HPr-like_sf"/>
</dbReference>
<organism evidence="2 3">
    <name type="scientific">Escherichia coli</name>
    <dbReference type="NCBI Taxonomy" id="562"/>
    <lineage>
        <taxon>Bacteria</taxon>
        <taxon>Pseudomonadati</taxon>
        <taxon>Pseudomonadota</taxon>
        <taxon>Gammaproteobacteria</taxon>
        <taxon>Enterobacterales</taxon>
        <taxon>Enterobacteriaceae</taxon>
        <taxon>Escherichia</taxon>
    </lineage>
</organism>
<dbReference type="PROSITE" id="PS00369">
    <property type="entry name" value="PTS_HPR_HIS"/>
    <property type="match status" value="1"/>
</dbReference>
<dbReference type="CDD" id="cd00367">
    <property type="entry name" value="PTS-HPr_like"/>
    <property type="match status" value="1"/>
</dbReference>
<dbReference type="AlphaFoldDB" id="A0A376U071"/>
<evidence type="ECO:0000259" key="1">
    <source>
        <dbReference type="PROSITE" id="PS51350"/>
    </source>
</evidence>
<dbReference type="Pfam" id="PF00381">
    <property type="entry name" value="PTS-HPr"/>
    <property type="match status" value="1"/>
</dbReference>
<accession>A0A376U071</accession>
<dbReference type="PANTHER" id="PTHR46244:SF4">
    <property type="entry name" value="MULTIPHOSPHORYL TRANSFER PROTEIN 1-RELATED"/>
    <property type="match status" value="1"/>
</dbReference>
<dbReference type="Proteomes" id="UP000254079">
    <property type="component" value="Unassembled WGS sequence"/>
</dbReference>
<dbReference type="PANTHER" id="PTHR46244">
    <property type="entry name" value="PHOSPHOENOLPYRUVATE-PROTEIN PHOSPHOTRANSFERASE"/>
    <property type="match status" value="1"/>
</dbReference>
<dbReference type="EC" id="2.7.3.9" evidence="2"/>
<protein>
    <submittedName>
        <fullName evidence="2">Multiphosphoryl transfer protein 2 [includes phosphoenolpyruvate-protein phosphotransferasephosphocarrier protein Hpr fructose-like specific PTS system EIIA component]</fullName>
        <ecNumber evidence="2">2.7.3.9</ecNumber>
    </submittedName>
</protein>
<proteinExistence type="predicted"/>
<keyword evidence="2" id="KW-0670">Pyruvate</keyword>
<keyword evidence="2" id="KW-0808">Transferase</keyword>